<proteinExistence type="predicted"/>
<keyword evidence="4" id="KW-1185">Reference proteome</keyword>
<organism evidence="3 4">
    <name type="scientific">Rudaeicoccus suwonensis</name>
    <dbReference type="NCBI Taxonomy" id="657409"/>
    <lineage>
        <taxon>Bacteria</taxon>
        <taxon>Bacillati</taxon>
        <taxon>Actinomycetota</taxon>
        <taxon>Actinomycetes</taxon>
        <taxon>Micrococcales</taxon>
        <taxon>Dermacoccaceae</taxon>
        <taxon>Rudaeicoccus</taxon>
    </lineage>
</organism>
<sequence length="345" mass="38458">MSMPVPPRIVRRVLLHPIQMIVGMVLLVVLLVASLVTSLLELPTARKRLTRVLLTMATVIGVDLSVVAGAWWLWLRAAVRDRSRPGGSEGWRSDHVALLGRALSRAVACTERILRLRLNVDIDDAVQTHTGPLLVLTRHGGVGDSPLVAMLITTRLHRAPRVVLKRWLQWDAAIDLVLGRLGAYFLPSHRMSQDRREAELAAFARGINRDDDAVLLFPEGRNWTPDRWKDAVADADGDEATWMRTHPTVLPPHAGGASLFLQESPDLQVVIAAHRGLELLNSVSTVWRGIPLTEPVQIRLRTSNAPTDHDALEQWLRVRWAAIDRWTRAGSDESTGEPVGEVRRR</sequence>
<dbReference type="Proteomes" id="UP000318297">
    <property type="component" value="Unassembled WGS sequence"/>
</dbReference>
<keyword evidence="1" id="KW-0472">Membrane</keyword>
<evidence type="ECO:0000313" key="3">
    <source>
        <dbReference type="EMBL" id="TWE12450.1"/>
    </source>
</evidence>
<gene>
    <name evidence="3" type="ORF">BKA23_1258</name>
</gene>
<feature type="domain" description="Phospholipid/glycerol acyltransferase" evidence="2">
    <location>
        <begin position="121"/>
        <end position="234"/>
    </location>
</feature>
<dbReference type="InterPro" id="IPR002123">
    <property type="entry name" value="Plipid/glycerol_acylTrfase"/>
</dbReference>
<evidence type="ECO:0000313" key="4">
    <source>
        <dbReference type="Proteomes" id="UP000318297"/>
    </source>
</evidence>
<name>A0A561EA47_9MICO</name>
<reference evidence="3 4" key="1">
    <citation type="submission" date="2019-06" db="EMBL/GenBank/DDBJ databases">
        <title>Sequencing the genomes of 1000 actinobacteria strains.</title>
        <authorList>
            <person name="Klenk H.-P."/>
        </authorList>
    </citation>
    <scope>NUCLEOTIDE SEQUENCE [LARGE SCALE GENOMIC DNA]</scope>
    <source>
        <strain evidence="3 4">DSM 19560</strain>
    </source>
</reference>
<feature type="transmembrane region" description="Helical" evidence="1">
    <location>
        <begin position="20"/>
        <end position="40"/>
    </location>
</feature>
<evidence type="ECO:0000256" key="1">
    <source>
        <dbReference type="SAM" id="Phobius"/>
    </source>
</evidence>
<dbReference type="EMBL" id="VIVQ01000001">
    <property type="protein sequence ID" value="TWE12450.1"/>
    <property type="molecule type" value="Genomic_DNA"/>
</dbReference>
<accession>A0A561EA47</accession>
<dbReference type="Pfam" id="PF01553">
    <property type="entry name" value="Acyltransferase"/>
    <property type="match status" value="1"/>
</dbReference>
<keyword evidence="1" id="KW-0812">Transmembrane</keyword>
<evidence type="ECO:0000259" key="2">
    <source>
        <dbReference type="Pfam" id="PF01553"/>
    </source>
</evidence>
<comment type="caution">
    <text evidence="3">The sequence shown here is derived from an EMBL/GenBank/DDBJ whole genome shotgun (WGS) entry which is preliminary data.</text>
</comment>
<keyword evidence="3" id="KW-0808">Transferase</keyword>
<protein>
    <submittedName>
        <fullName evidence="3">Acyltransferase-like protein</fullName>
    </submittedName>
</protein>
<keyword evidence="3" id="KW-0012">Acyltransferase</keyword>
<keyword evidence="1" id="KW-1133">Transmembrane helix</keyword>
<dbReference type="GO" id="GO:0016746">
    <property type="term" value="F:acyltransferase activity"/>
    <property type="evidence" value="ECO:0007669"/>
    <property type="project" value="UniProtKB-KW"/>
</dbReference>
<dbReference type="AlphaFoldDB" id="A0A561EA47"/>
<feature type="transmembrane region" description="Helical" evidence="1">
    <location>
        <begin position="52"/>
        <end position="74"/>
    </location>
</feature>